<dbReference type="AlphaFoldDB" id="A0A8H7AHI2"/>
<organism evidence="1 2">
    <name type="scientific">Endocarpon pusillum</name>
    <dbReference type="NCBI Taxonomy" id="364733"/>
    <lineage>
        <taxon>Eukaryota</taxon>
        <taxon>Fungi</taxon>
        <taxon>Dikarya</taxon>
        <taxon>Ascomycota</taxon>
        <taxon>Pezizomycotina</taxon>
        <taxon>Eurotiomycetes</taxon>
        <taxon>Chaetothyriomycetidae</taxon>
        <taxon>Verrucariales</taxon>
        <taxon>Verrucariaceae</taxon>
        <taxon>Endocarpon</taxon>
    </lineage>
</organism>
<evidence type="ECO:0000313" key="2">
    <source>
        <dbReference type="Proteomes" id="UP000606974"/>
    </source>
</evidence>
<protein>
    <submittedName>
        <fullName evidence="1">Uncharacterized protein</fullName>
    </submittedName>
</protein>
<comment type="caution">
    <text evidence="1">The sequence shown here is derived from an EMBL/GenBank/DDBJ whole genome shotgun (WGS) entry which is preliminary data.</text>
</comment>
<sequence length="63" mass="7008">MFWTRVNTLLSISSLRTNQEEGIVSKPRIYATTSDLSQLSVSSGKVSPDFFDTLRVRKASGDL</sequence>
<keyword evidence="2" id="KW-1185">Reference proteome</keyword>
<proteinExistence type="predicted"/>
<reference evidence="1" key="1">
    <citation type="submission" date="2020-02" db="EMBL/GenBank/DDBJ databases">
        <authorList>
            <person name="Palmer J.M."/>
        </authorList>
    </citation>
    <scope>NUCLEOTIDE SEQUENCE</scope>
    <source>
        <strain evidence="1">EPUS1.4</strain>
        <tissue evidence="1">Thallus</tissue>
    </source>
</reference>
<gene>
    <name evidence="1" type="ORF">GJ744_010853</name>
</gene>
<evidence type="ECO:0000313" key="1">
    <source>
        <dbReference type="EMBL" id="KAF7507171.1"/>
    </source>
</evidence>
<dbReference type="Proteomes" id="UP000606974">
    <property type="component" value="Unassembled WGS sequence"/>
</dbReference>
<dbReference type="EMBL" id="JAACFV010000073">
    <property type="protein sequence ID" value="KAF7507171.1"/>
    <property type="molecule type" value="Genomic_DNA"/>
</dbReference>
<accession>A0A8H7AHI2</accession>
<name>A0A8H7AHI2_9EURO</name>